<protein>
    <recommendedName>
        <fullName evidence="5">Peptidase</fullName>
    </recommendedName>
</protein>
<accession>A0A845AIM8</accession>
<comment type="caution">
    <text evidence="3">The sequence shown here is derived from an EMBL/GenBank/DDBJ whole genome shotgun (WGS) entry which is preliminary data.</text>
</comment>
<dbReference type="PROSITE" id="PS51257">
    <property type="entry name" value="PROKAR_LIPOPROTEIN"/>
    <property type="match status" value="1"/>
</dbReference>
<dbReference type="EMBL" id="WTYA01000005">
    <property type="protein sequence ID" value="MXP28695.1"/>
    <property type="molecule type" value="Genomic_DNA"/>
</dbReference>
<keyword evidence="2" id="KW-0732">Signal</keyword>
<feature type="signal peptide" evidence="2">
    <location>
        <begin position="1"/>
        <end position="18"/>
    </location>
</feature>
<sequence length="140" mass="16260">MQKALMIIAAGTSLCTLAGCASDQYGYGNYGYGYNSGYDYGYAAPYNAYYDGYYGPIYDGYWGTNGTFYYRTSRNERAYRAGDHAHFRRDRGDGHHWREWRGSVKPQRGYRMPHYRHPDHDGDHDRGSHRGSHRGHRDHD</sequence>
<dbReference type="Proteomes" id="UP000439780">
    <property type="component" value="Unassembled WGS sequence"/>
</dbReference>
<dbReference type="OrthoDB" id="7510606at2"/>
<evidence type="ECO:0000256" key="2">
    <source>
        <dbReference type="SAM" id="SignalP"/>
    </source>
</evidence>
<feature type="compositionally biased region" description="Basic and acidic residues" evidence="1">
    <location>
        <begin position="116"/>
        <end position="128"/>
    </location>
</feature>
<gene>
    <name evidence="3" type="ORF">GRI58_07660</name>
</gene>
<dbReference type="AlphaFoldDB" id="A0A845AIM8"/>
<organism evidence="3 4">
    <name type="scientific">Qipengyuania algicida</name>
    <dbReference type="NCBI Taxonomy" id="1836209"/>
    <lineage>
        <taxon>Bacteria</taxon>
        <taxon>Pseudomonadati</taxon>
        <taxon>Pseudomonadota</taxon>
        <taxon>Alphaproteobacteria</taxon>
        <taxon>Sphingomonadales</taxon>
        <taxon>Erythrobacteraceae</taxon>
        <taxon>Qipengyuania</taxon>
    </lineage>
</organism>
<feature type="chain" id="PRO_5032797739" description="Peptidase" evidence="2">
    <location>
        <begin position="19"/>
        <end position="140"/>
    </location>
</feature>
<name>A0A845AIM8_9SPHN</name>
<reference evidence="3 4" key="1">
    <citation type="submission" date="2019-12" db="EMBL/GenBank/DDBJ databases">
        <title>Genomic-based taxomic classification of the family Erythrobacteraceae.</title>
        <authorList>
            <person name="Xu L."/>
        </authorList>
    </citation>
    <scope>NUCLEOTIDE SEQUENCE [LARGE SCALE GENOMIC DNA]</scope>
    <source>
        <strain evidence="3 4">KEMB 9005-328</strain>
    </source>
</reference>
<dbReference type="RefSeq" id="WP_160752993.1">
    <property type="nucleotide sequence ID" value="NZ_WTYA01000005.1"/>
</dbReference>
<evidence type="ECO:0000313" key="3">
    <source>
        <dbReference type="EMBL" id="MXP28695.1"/>
    </source>
</evidence>
<feature type="region of interest" description="Disordered" evidence="1">
    <location>
        <begin position="108"/>
        <end position="140"/>
    </location>
</feature>
<proteinExistence type="predicted"/>
<evidence type="ECO:0008006" key="5">
    <source>
        <dbReference type="Google" id="ProtNLM"/>
    </source>
</evidence>
<feature type="compositionally biased region" description="Basic residues" evidence="1">
    <location>
        <begin position="129"/>
        <end position="140"/>
    </location>
</feature>
<keyword evidence="4" id="KW-1185">Reference proteome</keyword>
<evidence type="ECO:0000256" key="1">
    <source>
        <dbReference type="SAM" id="MobiDB-lite"/>
    </source>
</evidence>
<evidence type="ECO:0000313" key="4">
    <source>
        <dbReference type="Proteomes" id="UP000439780"/>
    </source>
</evidence>